<reference evidence="2 3" key="1">
    <citation type="submission" date="2019-06" db="EMBL/GenBank/DDBJ databases">
        <title>Genome sequence of Litorilinea aerophila BAA-2444.</title>
        <authorList>
            <person name="Maclea K.S."/>
            <person name="Maurais E.G."/>
            <person name="Iannazzi L.C."/>
        </authorList>
    </citation>
    <scope>NUCLEOTIDE SEQUENCE [LARGE SCALE GENOMIC DNA]</scope>
    <source>
        <strain evidence="2 3">ATCC BAA-2444</strain>
    </source>
</reference>
<dbReference type="InterPro" id="IPR019734">
    <property type="entry name" value="TPR_rpt"/>
</dbReference>
<organism evidence="2 3">
    <name type="scientific">Litorilinea aerophila</name>
    <dbReference type="NCBI Taxonomy" id="1204385"/>
    <lineage>
        <taxon>Bacteria</taxon>
        <taxon>Bacillati</taxon>
        <taxon>Chloroflexota</taxon>
        <taxon>Caldilineae</taxon>
        <taxon>Caldilineales</taxon>
        <taxon>Caldilineaceae</taxon>
        <taxon>Litorilinea</taxon>
    </lineage>
</organism>
<dbReference type="OrthoDB" id="9789465at2"/>
<dbReference type="GO" id="GO:0003677">
    <property type="term" value="F:DNA binding"/>
    <property type="evidence" value="ECO:0007669"/>
    <property type="project" value="InterPro"/>
</dbReference>
<dbReference type="SUPFAM" id="SSF46894">
    <property type="entry name" value="C-terminal effector domain of the bipartite response regulators"/>
    <property type="match status" value="1"/>
</dbReference>
<dbReference type="SUPFAM" id="SSF48452">
    <property type="entry name" value="TPR-like"/>
    <property type="match status" value="2"/>
</dbReference>
<dbReference type="Pfam" id="PF03704">
    <property type="entry name" value="BTAD"/>
    <property type="match status" value="1"/>
</dbReference>
<dbReference type="SMART" id="SM00028">
    <property type="entry name" value="TPR"/>
    <property type="match status" value="3"/>
</dbReference>
<sequence>MCPSSSLPILERPRLYGELQELLAAGHVALVAPAGYGKSVLLRALAARRPHAFLLQLEPADADLARLQARWEALCSQAQDLARATLLLDDIQHLEVNLAADSWLAAHLQADTPRLVLAGRRLPGQAVRAQVAAGRLRVLSRARLAFTPAEAHALLASRPDSIRQQAWVERAQGWPLALGLLARSDPETHLPAVQEDLFAYLATTLYRALPPPLRHFWQLTALPRRIHPNLAATLLGDAELAGQLFQQILQRSLFLEPAEEPGWYRYHDLIRDFLRSQAPGDLTPTYRRLVAWFTRQGEWEMAIEHALEGGLHAEAASLIQEVPEAFLRDYGRYATYRRWVNQLTPAVRRSHPAILIRLARHLHRVAGLQDEAWPLLQEALALGEEQSQGPIRRQALGELARLHYREGHYDLALAHARRILEDPDCPPADRLQACQIMAVTLAELARFGEARQAFQMAIDLAQSLGDRVAEMNNRTNLALLILVPQGRLADAQAHIQAAADFFQNSPGRHMGSLLHCCELHTAAGDWASLVATLDAVESHMAQVETPDISHQLWHAYYAAIVAVAQGYFQEAQVHVGRMASLVEEYPMALVSQAWVESWLLRRQGRLAEAVQRAEATLARDLAVPFYRAVLALERDIARGLLWLQEGGPPPTLHPETRHLVWWRARGELVRLRALLALCAHAHRDPRWQRHAVAALAGLARPAAAHLLTSRDPELGMAFWSLLLAEGVAADQARSALVRLGDPRPMTALLAHPRPQARVEGARLLATLGDETAIPTLLAASRRERNPQVRASLAQAVQQLQTLPPPPLTVTLMGQFSVLRGDTPIPPSAWPRPVVRRLFQYLVLHRGQPLHRDRILEEFWPDTSPDRAWTTFRSVQSRLRQVLEPYTDKGINRYLVLEEEVCCFDPLGVVHTDVERLTAIVQETLHAAQQAEVPPLPAEFLAALEGYAPLLPELAYEDWALRARVALADLFVDGCLHAAHAWLVRGQPGQAEGWARRVVAEAPWLEEGYELLIRALARQGHPDRALKAYEEAVAALRRELDAPPSEQLRWLARRLRQGEAV</sequence>
<evidence type="ECO:0000259" key="1">
    <source>
        <dbReference type="SMART" id="SM01043"/>
    </source>
</evidence>
<dbReference type="SMART" id="SM01043">
    <property type="entry name" value="BTAD"/>
    <property type="match status" value="1"/>
</dbReference>
<dbReference type="GO" id="GO:0006355">
    <property type="term" value="P:regulation of DNA-templated transcription"/>
    <property type="evidence" value="ECO:0007669"/>
    <property type="project" value="InterPro"/>
</dbReference>
<proteinExistence type="predicted"/>
<dbReference type="Gene3D" id="1.10.10.10">
    <property type="entry name" value="Winged helix-like DNA-binding domain superfamily/Winged helix DNA-binding domain"/>
    <property type="match status" value="1"/>
</dbReference>
<accession>A0A540VBF1</accession>
<dbReference type="PANTHER" id="PTHR35807">
    <property type="entry name" value="TRANSCRIPTIONAL REGULATOR REDD-RELATED"/>
    <property type="match status" value="1"/>
</dbReference>
<dbReference type="InterPro" id="IPR016024">
    <property type="entry name" value="ARM-type_fold"/>
</dbReference>
<dbReference type="InterPro" id="IPR011989">
    <property type="entry name" value="ARM-like"/>
</dbReference>
<dbReference type="Pfam" id="PF25873">
    <property type="entry name" value="WHD_MalT"/>
    <property type="match status" value="1"/>
</dbReference>
<dbReference type="Gene3D" id="1.25.10.10">
    <property type="entry name" value="Leucine-rich Repeat Variant"/>
    <property type="match status" value="1"/>
</dbReference>
<protein>
    <recommendedName>
        <fullName evidence="1">Bacterial transcriptional activator domain-containing protein</fullName>
    </recommendedName>
</protein>
<dbReference type="PANTHER" id="PTHR35807:SF2">
    <property type="entry name" value="TRANSCRIPTIONAL ACTIVATOR DOMAIN"/>
    <property type="match status" value="1"/>
</dbReference>
<dbReference type="InterPro" id="IPR005158">
    <property type="entry name" value="BTAD"/>
</dbReference>
<dbReference type="InterPro" id="IPR051677">
    <property type="entry name" value="AfsR-DnrI-RedD_regulator"/>
</dbReference>
<dbReference type="InterPro" id="IPR016032">
    <property type="entry name" value="Sig_transdc_resp-reg_C-effctor"/>
</dbReference>
<name>A0A540VBF1_9CHLR</name>
<dbReference type="InterPro" id="IPR036388">
    <property type="entry name" value="WH-like_DNA-bd_sf"/>
</dbReference>
<dbReference type="EMBL" id="VIGC01000028">
    <property type="protein sequence ID" value="TQE94098.1"/>
    <property type="molecule type" value="Genomic_DNA"/>
</dbReference>
<dbReference type="AlphaFoldDB" id="A0A540VBF1"/>
<dbReference type="SUPFAM" id="SSF48371">
    <property type="entry name" value="ARM repeat"/>
    <property type="match status" value="1"/>
</dbReference>
<evidence type="ECO:0000313" key="2">
    <source>
        <dbReference type="EMBL" id="TQE94098.1"/>
    </source>
</evidence>
<feature type="domain" description="Bacterial transcriptional activator" evidence="1">
    <location>
        <begin position="911"/>
        <end position="1055"/>
    </location>
</feature>
<gene>
    <name evidence="2" type="ORF">FKZ61_18600</name>
</gene>
<dbReference type="InterPro" id="IPR059106">
    <property type="entry name" value="WHD_MalT"/>
</dbReference>
<dbReference type="Gene3D" id="1.25.40.10">
    <property type="entry name" value="Tetratricopeptide repeat domain"/>
    <property type="match status" value="2"/>
</dbReference>
<dbReference type="RefSeq" id="WP_141611665.1">
    <property type="nucleotide sequence ID" value="NZ_VIGC02000028.1"/>
</dbReference>
<comment type="caution">
    <text evidence="2">The sequence shown here is derived from an EMBL/GenBank/DDBJ whole genome shotgun (WGS) entry which is preliminary data.</text>
</comment>
<dbReference type="InterPro" id="IPR011990">
    <property type="entry name" value="TPR-like_helical_dom_sf"/>
</dbReference>
<evidence type="ECO:0000313" key="3">
    <source>
        <dbReference type="Proteomes" id="UP000317371"/>
    </source>
</evidence>
<dbReference type="InParanoid" id="A0A540VBF1"/>
<keyword evidence="3" id="KW-1185">Reference proteome</keyword>
<dbReference type="Proteomes" id="UP000317371">
    <property type="component" value="Unassembled WGS sequence"/>
</dbReference>